<feature type="transmembrane region" description="Helical" evidence="1">
    <location>
        <begin position="103"/>
        <end position="129"/>
    </location>
</feature>
<dbReference type="EMBL" id="LT607751">
    <property type="protein sequence ID" value="SCG77170.1"/>
    <property type="molecule type" value="Genomic_DNA"/>
</dbReference>
<proteinExistence type="predicted"/>
<sequence length="154" mass="16487">MRDRWRAIGALAAALFAVNVLARLVIRFAFEGDDKAADRVSLVMFVVIGLILAVVAFRQGATRPLARWSADVAAAVGVALALTVLVGPLLVGNNPFGGGAGLFFAQIWLYLAAAFAGVAIGYLLLTALGRDHRSQLLKRYAEIKSAKPRKVVRR</sequence>
<evidence type="ECO:0000313" key="2">
    <source>
        <dbReference type="EMBL" id="SCG77170.1"/>
    </source>
</evidence>
<dbReference type="Proteomes" id="UP000198210">
    <property type="component" value="Chromosome I"/>
</dbReference>
<evidence type="ECO:0000256" key="1">
    <source>
        <dbReference type="SAM" id="Phobius"/>
    </source>
</evidence>
<feature type="transmembrane region" description="Helical" evidence="1">
    <location>
        <begin position="38"/>
        <end position="57"/>
    </location>
</feature>
<dbReference type="AlphaFoldDB" id="A0A1C5K2X9"/>
<reference evidence="2 3" key="1">
    <citation type="submission" date="2016-06" db="EMBL/GenBank/DDBJ databases">
        <authorList>
            <person name="Kjaerup R.B."/>
            <person name="Dalgaard T.S."/>
            <person name="Juul-Madsen H.R."/>
        </authorList>
    </citation>
    <scope>NUCLEOTIDE SEQUENCE [LARGE SCALE GENOMIC DNA]</scope>
    <source>
        <strain evidence="2 3">DSM 45097</strain>
    </source>
</reference>
<organism evidence="2 3">
    <name type="scientific">Micromonospora siamensis</name>
    <dbReference type="NCBI Taxonomy" id="299152"/>
    <lineage>
        <taxon>Bacteria</taxon>
        <taxon>Bacillati</taxon>
        <taxon>Actinomycetota</taxon>
        <taxon>Actinomycetes</taxon>
        <taxon>Micromonosporales</taxon>
        <taxon>Micromonosporaceae</taxon>
        <taxon>Micromonospora</taxon>
    </lineage>
</organism>
<dbReference type="RefSeq" id="WP_088973075.1">
    <property type="nucleotide sequence ID" value="NZ_JBHLYF010000033.1"/>
</dbReference>
<keyword evidence="1" id="KW-0472">Membrane</keyword>
<feature type="transmembrane region" description="Helical" evidence="1">
    <location>
        <begin position="69"/>
        <end position="91"/>
    </location>
</feature>
<gene>
    <name evidence="2" type="ORF">GA0074704_5417</name>
</gene>
<evidence type="ECO:0000313" key="3">
    <source>
        <dbReference type="Proteomes" id="UP000198210"/>
    </source>
</evidence>
<name>A0A1C5K2X9_9ACTN</name>
<keyword evidence="1" id="KW-1133">Transmembrane helix</keyword>
<accession>A0A1C5K2X9</accession>
<keyword evidence="1" id="KW-0812">Transmembrane</keyword>
<protein>
    <submittedName>
        <fullName evidence="2">Uncharacterized protein</fullName>
    </submittedName>
</protein>
<keyword evidence="3" id="KW-1185">Reference proteome</keyword>